<comment type="caution">
    <text evidence="3">The sequence shown here is derived from an EMBL/GenBank/DDBJ whole genome shotgun (WGS) entry which is preliminary data.</text>
</comment>
<dbReference type="EMBL" id="PDJC01000001">
    <property type="protein sequence ID" value="PFG17376.1"/>
    <property type="molecule type" value="Genomic_DNA"/>
</dbReference>
<dbReference type="InterPro" id="IPR013538">
    <property type="entry name" value="ASHA1/2-like_C"/>
</dbReference>
<feature type="domain" description="Activator of Hsp90 ATPase homologue 1/2-like C-terminal" evidence="2">
    <location>
        <begin position="64"/>
        <end position="137"/>
    </location>
</feature>
<accession>A0A2A9CTD2</accession>
<gene>
    <name evidence="3" type="ORF">ATK74_1943</name>
</gene>
<protein>
    <submittedName>
        <fullName evidence="3">Activator of Hsp90 ATPase-like protein</fullName>
    </submittedName>
</protein>
<dbReference type="AlphaFoldDB" id="A0A2A9CTD2"/>
<dbReference type="SUPFAM" id="SSF55961">
    <property type="entry name" value="Bet v1-like"/>
    <property type="match status" value="1"/>
</dbReference>
<dbReference type="Gene3D" id="3.30.530.20">
    <property type="match status" value="1"/>
</dbReference>
<comment type="similarity">
    <text evidence="1">Belongs to the AHA1 family.</text>
</comment>
<evidence type="ECO:0000313" key="4">
    <source>
        <dbReference type="Proteomes" id="UP000226079"/>
    </source>
</evidence>
<organism evidence="3 4">
    <name type="scientific">Propionicimonas paludicola</name>
    <dbReference type="NCBI Taxonomy" id="185243"/>
    <lineage>
        <taxon>Bacteria</taxon>
        <taxon>Bacillati</taxon>
        <taxon>Actinomycetota</taxon>
        <taxon>Actinomycetes</taxon>
        <taxon>Propionibacteriales</taxon>
        <taxon>Nocardioidaceae</taxon>
        <taxon>Propionicimonas</taxon>
    </lineage>
</organism>
<evidence type="ECO:0000259" key="2">
    <source>
        <dbReference type="Pfam" id="PF08327"/>
    </source>
</evidence>
<evidence type="ECO:0000256" key="1">
    <source>
        <dbReference type="ARBA" id="ARBA00006817"/>
    </source>
</evidence>
<sequence length="138" mass="15185">MIDISQGDTLVNPVDTTVEIRRSVSQPLKQVWKTLACREGAEALLGPGAELGDKGDSWQAADGTFGVIRSYHPLEQIRFSWHVAEDAPKTIVEVDLVAEGDNQTSIEVRHQHVPAYFDTAALAHRWEQALEKLAALLA</sequence>
<dbReference type="OrthoDB" id="3828589at2"/>
<evidence type="ECO:0000313" key="3">
    <source>
        <dbReference type="EMBL" id="PFG17376.1"/>
    </source>
</evidence>
<name>A0A2A9CTD2_9ACTN</name>
<dbReference type="RefSeq" id="WP_098460812.1">
    <property type="nucleotide sequence ID" value="NZ_PDJC01000001.1"/>
</dbReference>
<dbReference type="InterPro" id="IPR023393">
    <property type="entry name" value="START-like_dom_sf"/>
</dbReference>
<reference evidence="3 4" key="1">
    <citation type="submission" date="2017-10" db="EMBL/GenBank/DDBJ databases">
        <title>Sequencing the genomes of 1000 actinobacteria strains.</title>
        <authorList>
            <person name="Klenk H.-P."/>
        </authorList>
    </citation>
    <scope>NUCLEOTIDE SEQUENCE [LARGE SCALE GENOMIC DNA]</scope>
    <source>
        <strain evidence="3 4">DSM 15597</strain>
    </source>
</reference>
<proteinExistence type="inferred from homology"/>
<keyword evidence="4" id="KW-1185">Reference proteome</keyword>
<dbReference type="Proteomes" id="UP000226079">
    <property type="component" value="Unassembled WGS sequence"/>
</dbReference>
<dbReference type="Pfam" id="PF08327">
    <property type="entry name" value="AHSA1"/>
    <property type="match status" value="1"/>
</dbReference>